<organism evidence="1 2">
    <name type="scientific">Eragrostis curvula</name>
    <name type="common">weeping love grass</name>
    <dbReference type="NCBI Taxonomy" id="38414"/>
    <lineage>
        <taxon>Eukaryota</taxon>
        <taxon>Viridiplantae</taxon>
        <taxon>Streptophyta</taxon>
        <taxon>Embryophyta</taxon>
        <taxon>Tracheophyta</taxon>
        <taxon>Spermatophyta</taxon>
        <taxon>Magnoliopsida</taxon>
        <taxon>Liliopsida</taxon>
        <taxon>Poales</taxon>
        <taxon>Poaceae</taxon>
        <taxon>PACMAD clade</taxon>
        <taxon>Chloridoideae</taxon>
        <taxon>Eragrostideae</taxon>
        <taxon>Eragrostidinae</taxon>
        <taxon>Eragrostis</taxon>
    </lineage>
</organism>
<dbReference type="EMBL" id="RWGY01000013">
    <property type="protein sequence ID" value="TVU24968.1"/>
    <property type="molecule type" value="Genomic_DNA"/>
</dbReference>
<dbReference type="Gramene" id="TVU24968">
    <property type="protein sequence ID" value="TVU24968"/>
    <property type="gene ID" value="EJB05_27439"/>
</dbReference>
<comment type="caution">
    <text evidence="1">The sequence shown here is derived from an EMBL/GenBank/DDBJ whole genome shotgun (WGS) entry which is preliminary data.</text>
</comment>
<reference evidence="1 2" key="1">
    <citation type="journal article" date="2019" name="Sci. Rep.">
        <title>A high-quality genome of Eragrostis curvula grass provides insights into Poaceae evolution and supports new strategies to enhance forage quality.</title>
        <authorList>
            <person name="Carballo J."/>
            <person name="Santos B.A.C.M."/>
            <person name="Zappacosta D."/>
            <person name="Garbus I."/>
            <person name="Selva J.P."/>
            <person name="Gallo C.A."/>
            <person name="Diaz A."/>
            <person name="Albertini E."/>
            <person name="Caccamo M."/>
            <person name="Echenique V."/>
        </authorList>
    </citation>
    <scope>NUCLEOTIDE SEQUENCE [LARGE SCALE GENOMIC DNA]</scope>
    <source>
        <strain evidence="2">cv. Victoria</strain>
        <tissue evidence="1">Leaf</tissue>
    </source>
</reference>
<sequence length="73" mass="8359">MSHERKGCFNPVWSLIRVNIQISTNVSQVTWLRKTFEALEAIAAAVLRVQSYLELCRMEKEAMENEAEGFGQV</sequence>
<feature type="non-terminal residue" evidence="1">
    <location>
        <position position="1"/>
    </location>
</feature>
<dbReference type="AlphaFoldDB" id="A0A5J9UNP0"/>
<keyword evidence="2" id="KW-1185">Reference proteome</keyword>
<proteinExistence type="predicted"/>
<protein>
    <submittedName>
        <fullName evidence="1">Uncharacterized protein</fullName>
    </submittedName>
</protein>
<dbReference type="Proteomes" id="UP000324897">
    <property type="component" value="Chromosome 2"/>
</dbReference>
<evidence type="ECO:0000313" key="2">
    <source>
        <dbReference type="Proteomes" id="UP000324897"/>
    </source>
</evidence>
<gene>
    <name evidence="1" type="ORF">EJB05_27439</name>
</gene>
<name>A0A5J9UNP0_9POAL</name>
<accession>A0A5J9UNP0</accession>
<evidence type="ECO:0000313" key="1">
    <source>
        <dbReference type="EMBL" id="TVU24968.1"/>
    </source>
</evidence>